<dbReference type="InterPro" id="IPR058664">
    <property type="entry name" value="ARB_00930-like_C"/>
</dbReference>
<proteinExistence type="inferred from homology"/>
<evidence type="ECO:0000313" key="5">
    <source>
        <dbReference type="EMBL" id="KAJ4336678.1"/>
    </source>
</evidence>
<keyword evidence="3" id="KW-0964">Secreted</keyword>
<dbReference type="OrthoDB" id="7776143at2759"/>
<dbReference type="Pfam" id="PF03022">
    <property type="entry name" value="MRJP"/>
    <property type="match status" value="1"/>
</dbReference>
<dbReference type="GO" id="GO:0005576">
    <property type="term" value="C:extracellular region"/>
    <property type="evidence" value="ECO:0007669"/>
    <property type="project" value="UniProtKB-SubCell"/>
</dbReference>
<dbReference type="InterPro" id="IPR011042">
    <property type="entry name" value="6-blade_b-propeller_TolB-like"/>
</dbReference>
<feature type="domain" description="Beta-lactamase-like ARB-00930-like C-terminal" evidence="4">
    <location>
        <begin position="34"/>
        <end position="177"/>
    </location>
</feature>
<accession>A0A9W9BZX5</accession>
<dbReference type="Pfam" id="PF26335">
    <property type="entry name" value="ARB_00930_C"/>
    <property type="match status" value="1"/>
</dbReference>
<dbReference type="SUPFAM" id="SSF101898">
    <property type="entry name" value="NHL repeat"/>
    <property type="match status" value="1"/>
</dbReference>
<dbReference type="PANTHER" id="PTHR10009">
    <property type="entry name" value="PROTEIN YELLOW-RELATED"/>
    <property type="match status" value="1"/>
</dbReference>
<dbReference type="AlphaFoldDB" id="A0A9W9BZX5"/>
<comment type="similarity">
    <text evidence="2">Belongs to the major royal jelly protein family.</text>
</comment>
<dbReference type="PANTHER" id="PTHR10009:SF18">
    <property type="entry name" value="PROTEIN YELLOW-LIKE PROTEIN"/>
    <property type="match status" value="1"/>
</dbReference>
<organism evidence="5 6">
    <name type="scientific">Didymella glomerata</name>
    <dbReference type="NCBI Taxonomy" id="749621"/>
    <lineage>
        <taxon>Eukaryota</taxon>
        <taxon>Fungi</taxon>
        <taxon>Dikarya</taxon>
        <taxon>Ascomycota</taxon>
        <taxon>Pezizomycotina</taxon>
        <taxon>Dothideomycetes</taxon>
        <taxon>Pleosporomycetidae</taxon>
        <taxon>Pleosporales</taxon>
        <taxon>Pleosporineae</taxon>
        <taxon>Didymellaceae</taxon>
        <taxon>Didymella</taxon>
    </lineage>
</organism>
<evidence type="ECO:0000259" key="4">
    <source>
        <dbReference type="Pfam" id="PF26335"/>
    </source>
</evidence>
<comment type="subcellular location">
    <subcellularLocation>
        <location evidence="1">Secreted</location>
    </subcellularLocation>
</comment>
<protein>
    <recommendedName>
        <fullName evidence="4">Beta-lactamase-like ARB-00930-like C-terminal domain-containing protein</fullName>
    </recommendedName>
</protein>
<evidence type="ECO:0000256" key="3">
    <source>
        <dbReference type="ARBA" id="ARBA00022525"/>
    </source>
</evidence>
<name>A0A9W9BZX5_9PLEO</name>
<keyword evidence="6" id="KW-1185">Reference proteome</keyword>
<comment type="caution">
    <text evidence="5">The sequence shown here is derived from an EMBL/GenBank/DDBJ whole genome shotgun (WGS) entry which is preliminary data.</text>
</comment>
<evidence type="ECO:0000256" key="1">
    <source>
        <dbReference type="ARBA" id="ARBA00004613"/>
    </source>
</evidence>
<evidence type="ECO:0000313" key="6">
    <source>
        <dbReference type="Proteomes" id="UP001140562"/>
    </source>
</evidence>
<reference evidence="5" key="1">
    <citation type="submission" date="2022-10" db="EMBL/GenBank/DDBJ databases">
        <title>Tapping the CABI collections for fungal endophytes: first genome assemblies for Collariella, Neodidymelliopsis, Ascochyta clinopodiicola, Didymella pomorum, Didymosphaeria variabile, Neocosmospora piperis and Neocucurbitaria cava.</title>
        <authorList>
            <person name="Hill R."/>
        </authorList>
    </citation>
    <scope>NUCLEOTIDE SEQUENCE</scope>
    <source>
        <strain evidence="5">IMI 360193</strain>
    </source>
</reference>
<dbReference type="EMBL" id="JAPEUV010000046">
    <property type="protein sequence ID" value="KAJ4336678.1"/>
    <property type="molecule type" value="Genomic_DNA"/>
</dbReference>
<dbReference type="InterPro" id="IPR017996">
    <property type="entry name" value="MRJP/yellow-related"/>
</dbReference>
<evidence type="ECO:0000256" key="2">
    <source>
        <dbReference type="ARBA" id="ARBA00009127"/>
    </source>
</evidence>
<dbReference type="Gene3D" id="2.120.10.30">
    <property type="entry name" value="TolB, C-terminal domain"/>
    <property type="match status" value="1"/>
</dbReference>
<gene>
    <name evidence="5" type="ORF">N0V87_005240</name>
</gene>
<sequence>MGFSIMMAGESLLNNFMIADMLGASVIPAYDEAARDEADKIYSGVYVSHGSSAMPNSSLVITTDPKKPGLGILSWTSNGTDMIETALQLQTGSNATAARAEARLYYTQLETQAKDGEKRQSWKAVFEDTGLPSAPGPMLFSTGCGAWVGLTGVTYGSLPLDEFVFDFDSNAAQVTFQNSSQTILRVDTGSYGPEIEEVHYYYEQWPIGIAVSSKGRIFASSTRGNYTFTLGETVNKTAERPYPSAGLNLPVSQLNTTWNGIMFGSCNSTGLISVQALYITPASNSRPETLWVVDTGRPTIMDSSGPTMPYAQPGGPKIIGINLSNDTVYATYTFPASVHFPDSYMNDIRFDLRPNITQSGQGIAYIVDSSDEGRPGFIMLDLGTGTSWRRLTQHPSTLRVDRDVPSYQGHPFYQKTMGIPIQTLREGLDGLQLTPDGSRLYYSPLTSNYLYSIPTANLLASPSDPLVEIAAANNVTNHGQRGGNANGFEGDSNGLIYQLIPEHNAIYYYDPRDLQTHPFVRDPRIIWPDGATIAADGYIYMNINQLPYQPMWNNGTDLRTWPGAVLRCKLPGDGTKISSLG</sequence>
<dbReference type="Proteomes" id="UP001140562">
    <property type="component" value="Unassembled WGS sequence"/>
</dbReference>